<sequence>MHSSRRTLPVQTKTQCNCNKGERRKVKISNRALKGGKMPGKSPCQTLDDPSVQLLVIPVDPSVSSTQVPWVHTSFLLDIWCSSSQAAHVFAVFGSVFDSHCPQAGLPMSPSQFCHSLTQSFSNFPPEEFPARAWRYDSPTSSAV</sequence>
<reference evidence="1 2" key="1">
    <citation type="submission" date="2009-11" db="EMBL/GenBank/DDBJ databases">
        <title>Annotation of Allomyces macrogynus ATCC 38327.</title>
        <authorList>
            <consortium name="The Broad Institute Genome Sequencing Platform"/>
            <person name="Russ C."/>
            <person name="Cuomo C."/>
            <person name="Burger G."/>
            <person name="Gray M.W."/>
            <person name="Holland P.W.H."/>
            <person name="King N."/>
            <person name="Lang F.B.F."/>
            <person name="Roger A.J."/>
            <person name="Ruiz-Trillo I."/>
            <person name="Young S.K."/>
            <person name="Zeng Q."/>
            <person name="Gargeya S."/>
            <person name="Fitzgerald M."/>
            <person name="Haas B."/>
            <person name="Abouelleil A."/>
            <person name="Alvarado L."/>
            <person name="Arachchi H.M."/>
            <person name="Berlin A."/>
            <person name="Chapman S.B."/>
            <person name="Gearin G."/>
            <person name="Goldberg J."/>
            <person name="Griggs A."/>
            <person name="Gujja S."/>
            <person name="Hansen M."/>
            <person name="Heiman D."/>
            <person name="Howarth C."/>
            <person name="Larimer J."/>
            <person name="Lui A."/>
            <person name="MacDonald P.J.P."/>
            <person name="McCowen C."/>
            <person name="Montmayeur A."/>
            <person name="Murphy C."/>
            <person name="Neiman D."/>
            <person name="Pearson M."/>
            <person name="Priest M."/>
            <person name="Roberts A."/>
            <person name="Saif S."/>
            <person name="Shea T."/>
            <person name="Sisk P."/>
            <person name="Stolte C."/>
            <person name="Sykes S."/>
            <person name="Wortman J."/>
            <person name="Nusbaum C."/>
            <person name="Birren B."/>
        </authorList>
    </citation>
    <scope>NUCLEOTIDE SEQUENCE [LARGE SCALE GENOMIC DNA]</scope>
    <source>
        <strain evidence="1 2">ATCC 38327</strain>
    </source>
</reference>
<keyword evidence="2" id="KW-1185">Reference proteome</keyword>
<accession>A0A0L0SZK5</accession>
<reference evidence="2" key="2">
    <citation type="submission" date="2009-11" db="EMBL/GenBank/DDBJ databases">
        <title>The Genome Sequence of Allomyces macrogynus strain ATCC 38327.</title>
        <authorList>
            <consortium name="The Broad Institute Genome Sequencing Platform"/>
            <person name="Russ C."/>
            <person name="Cuomo C."/>
            <person name="Shea T."/>
            <person name="Young S.K."/>
            <person name="Zeng Q."/>
            <person name="Koehrsen M."/>
            <person name="Haas B."/>
            <person name="Borodovsky M."/>
            <person name="Guigo R."/>
            <person name="Alvarado L."/>
            <person name="Berlin A."/>
            <person name="Borenstein D."/>
            <person name="Chen Z."/>
            <person name="Engels R."/>
            <person name="Freedman E."/>
            <person name="Gellesch M."/>
            <person name="Goldberg J."/>
            <person name="Griggs A."/>
            <person name="Gujja S."/>
            <person name="Heiman D."/>
            <person name="Hepburn T."/>
            <person name="Howarth C."/>
            <person name="Jen D."/>
            <person name="Larson L."/>
            <person name="Lewis B."/>
            <person name="Mehta T."/>
            <person name="Park D."/>
            <person name="Pearson M."/>
            <person name="Roberts A."/>
            <person name="Saif S."/>
            <person name="Shenoy N."/>
            <person name="Sisk P."/>
            <person name="Stolte C."/>
            <person name="Sykes S."/>
            <person name="Walk T."/>
            <person name="White J."/>
            <person name="Yandava C."/>
            <person name="Burger G."/>
            <person name="Gray M.W."/>
            <person name="Holland P.W.H."/>
            <person name="King N."/>
            <person name="Lang F.B.F."/>
            <person name="Roger A.J."/>
            <person name="Ruiz-Trillo I."/>
            <person name="Lander E."/>
            <person name="Nusbaum C."/>
        </authorList>
    </citation>
    <scope>NUCLEOTIDE SEQUENCE [LARGE SCALE GENOMIC DNA]</scope>
    <source>
        <strain evidence="2">ATCC 38327</strain>
    </source>
</reference>
<evidence type="ECO:0000313" key="1">
    <source>
        <dbReference type="EMBL" id="KNE67942.1"/>
    </source>
</evidence>
<proteinExistence type="predicted"/>
<dbReference type="VEuPathDB" id="FungiDB:AMAG_19812"/>
<dbReference type="Proteomes" id="UP000054350">
    <property type="component" value="Unassembled WGS sequence"/>
</dbReference>
<evidence type="ECO:0000313" key="2">
    <source>
        <dbReference type="Proteomes" id="UP000054350"/>
    </source>
</evidence>
<dbReference type="EMBL" id="GG745355">
    <property type="protein sequence ID" value="KNE67942.1"/>
    <property type="molecule type" value="Genomic_DNA"/>
</dbReference>
<dbReference type="AlphaFoldDB" id="A0A0L0SZK5"/>
<gene>
    <name evidence="1" type="ORF">AMAG_19812</name>
</gene>
<organism evidence="1 2">
    <name type="scientific">Allomyces macrogynus (strain ATCC 38327)</name>
    <name type="common">Allomyces javanicus var. macrogynus</name>
    <dbReference type="NCBI Taxonomy" id="578462"/>
    <lineage>
        <taxon>Eukaryota</taxon>
        <taxon>Fungi</taxon>
        <taxon>Fungi incertae sedis</taxon>
        <taxon>Blastocladiomycota</taxon>
        <taxon>Blastocladiomycetes</taxon>
        <taxon>Blastocladiales</taxon>
        <taxon>Blastocladiaceae</taxon>
        <taxon>Allomyces</taxon>
    </lineage>
</organism>
<name>A0A0L0SZK5_ALLM3</name>
<protein>
    <submittedName>
        <fullName evidence="1">Uncharacterized protein</fullName>
    </submittedName>
</protein>